<accession>N1PJ27</accession>
<sequence>MAQGVVWTGEGTYAERGGRSRSVLDIAAGASALLNDLKALQWFQIPRRPLHFQTATSCLVAWKEEQKSRVAGTWSFAAI</sequence>
<evidence type="ECO:0000313" key="1">
    <source>
        <dbReference type="EMBL" id="EME42397.1"/>
    </source>
</evidence>
<reference evidence="1 2" key="2">
    <citation type="journal article" date="2012" name="PLoS Pathog.">
        <title>Diverse lifestyles and strategies of plant pathogenesis encoded in the genomes of eighteen Dothideomycetes fungi.</title>
        <authorList>
            <person name="Ohm R.A."/>
            <person name="Feau N."/>
            <person name="Henrissat B."/>
            <person name="Schoch C.L."/>
            <person name="Horwitz B.A."/>
            <person name="Barry K.W."/>
            <person name="Condon B.J."/>
            <person name="Copeland A.C."/>
            <person name="Dhillon B."/>
            <person name="Glaser F."/>
            <person name="Hesse C.N."/>
            <person name="Kosti I."/>
            <person name="LaButti K."/>
            <person name="Lindquist E.A."/>
            <person name="Lucas S."/>
            <person name="Salamov A.A."/>
            <person name="Bradshaw R.E."/>
            <person name="Ciuffetti L."/>
            <person name="Hamelin R.C."/>
            <person name="Kema G.H.J."/>
            <person name="Lawrence C."/>
            <person name="Scott J.A."/>
            <person name="Spatafora J.W."/>
            <person name="Turgeon B.G."/>
            <person name="de Wit P.J.G.M."/>
            <person name="Zhong S."/>
            <person name="Goodwin S.B."/>
            <person name="Grigoriev I.V."/>
        </authorList>
    </citation>
    <scope>NUCLEOTIDE SEQUENCE [LARGE SCALE GENOMIC DNA]</scope>
    <source>
        <strain evidence="2">NZE10 / CBS 128990</strain>
    </source>
</reference>
<organism evidence="1 2">
    <name type="scientific">Dothistroma septosporum (strain NZE10 / CBS 128990)</name>
    <name type="common">Red band needle blight fungus</name>
    <name type="synonym">Mycosphaerella pini</name>
    <dbReference type="NCBI Taxonomy" id="675120"/>
    <lineage>
        <taxon>Eukaryota</taxon>
        <taxon>Fungi</taxon>
        <taxon>Dikarya</taxon>
        <taxon>Ascomycota</taxon>
        <taxon>Pezizomycotina</taxon>
        <taxon>Dothideomycetes</taxon>
        <taxon>Dothideomycetidae</taxon>
        <taxon>Mycosphaerellales</taxon>
        <taxon>Mycosphaerellaceae</taxon>
        <taxon>Dothistroma</taxon>
    </lineage>
</organism>
<name>N1PJ27_DOTSN</name>
<dbReference type="Proteomes" id="UP000016933">
    <property type="component" value="Unassembled WGS sequence"/>
</dbReference>
<proteinExistence type="predicted"/>
<protein>
    <submittedName>
        <fullName evidence="1">Uncharacterized protein</fullName>
    </submittedName>
</protein>
<gene>
    <name evidence="1" type="ORF">DOTSEDRAFT_73279</name>
</gene>
<evidence type="ECO:0000313" key="2">
    <source>
        <dbReference type="Proteomes" id="UP000016933"/>
    </source>
</evidence>
<dbReference type="AlphaFoldDB" id="N1PJ27"/>
<dbReference type="EMBL" id="KB446541">
    <property type="protein sequence ID" value="EME42397.1"/>
    <property type="molecule type" value="Genomic_DNA"/>
</dbReference>
<dbReference type="HOGENOM" id="CLU_2606001_0_0_1"/>
<keyword evidence="2" id="KW-1185">Reference proteome</keyword>
<reference evidence="2" key="1">
    <citation type="journal article" date="2012" name="PLoS Genet.">
        <title>The genomes of the fungal plant pathogens Cladosporium fulvum and Dothistroma septosporum reveal adaptation to different hosts and lifestyles but also signatures of common ancestry.</title>
        <authorList>
            <person name="de Wit P.J.G.M."/>
            <person name="van der Burgt A."/>
            <person name="Oekmen B."/>
            <person name="Stergiopoulos I."/>
            <person name="Abd-Elsalam K.A."/>
            <person name="Aerts A.L."/>
            <person name="Bahkali A.H."/>
            <person name="Beenen H.G."/>
            <person name="Chettri P."/>
            <person name="Cox M.P."/>
            <person name="Datema E."/>
            <person name="de Vries R.P."/>
            <person name="Dhillon B."/>
            <person name="Ganley A.R."/>
            <person name="Griffiths S.A."/>
            <person name="Guo Y."/>
            <person name="Hamelin R.C."/>
            <person name="Henrissat B."/>
            <person name="Kabir M.S."/>
            <person name="Jashni M.K."/>
            <person name="Kema G."/>
            <person name="Klaubauf S."/>
            <person name="Lapidus A."/>
            <person name="Levasseur A."/>
            <person name="Lindquist E."/>
            <person name="Mehrabi R."/>
            <person name="Ohm R.A."/>
            <person name="Owen T.J."/>
            <person name="Salamov A."/>
            <person name="Schwelm A."/>
            <person name="Schijlen E."/>
            <person name="Sun H."/>
            <person name="van den Burg H.A."/>
            <person name="van Ham R.C.H.J."/>
            <person name="Zhang S."/>
            <person name="Goodwin S.B."/>
            <person name="Grigoriev I.V."/>
            <person name="Collemare J."/>
            <person name="Bradshaw R.E."/>
        </authorList>
    </citation>
    <scope>NUCLEOTIDE SEQUENCE [LARGE SCALE GENOMIC DNA]</scope>
    <source>
        <strain evidence="2">NZE10 / CBS 128990</strain>
    </source>
</reference>